<evidence type="ECO:0000313" key="1">
    <source>
        <dbReference type="EMBL" id="QTE21059.1"/>
    </source>
</evidence>
<dbReference type="AlphaFoldDB" id="A0A975H5N4"/>
<gene>
    <name evidence="1" type="ORF">J3359_09375</name>
</gene>
<proteinExistence type="predicted"/>
<sequence>MKTSSESFAKTNPNDIEVFMSKKPTKQFIEIGTVSSSKHVMGFSRSDKKIYKELKEKAASIGGNAIINLTEDLASKKGVVIRYTE</sequence>
<evidence type="ECO:0000313" key="2">
    <source>
        <dbReference type="Proteomes" id="UP000663920"/>
    </source>
</evidence>
<reference evidence="1 2" key="1">
    <citation type="submission" date="2021-03" db="EMBL/GenBank/DDBJ databases">
        <title>Complete genome of Polaribacter_sp.SM13.</title>
        <authorList>
            <person name="Jeong S.W."/>
            <person name="Bae J.W."/>
        </authorList>
    </citation>
    <scope>NUCLEOTIDE SEQUENCE [LARGE SCALE GENOMIC DNA]</scope>
    <source>
        <strain evidence="1 2">SM13</strain>
    </source>
</reference>
<protein>
    <submittedName>
        <fullName evidence="1">Uncharacterized protein</fullName>
    </submittedName>
</protein>
<dbReference type="Proteomes" id="UP000663920">
    <property type="component" value="Chromosome"/>
</dbReference>
<accession>A0A975H5N4</accession>
<dbReference type="EMBL" id="CP071869">
    <property type="protein sequence ID" value="QTE21059.1"/>
    <property type="molecule type" value="Genomic_DNA"/>
</dbReference>
<name>A0A975H5N4_9FLAO</name>
<dbReference type="RefSeq" id="WP_208076655.1">
    <property type="nucleotide sequence ID" value="NZ_CP071869.1"/>
</dbReference>
<organism evidence="1 2">
    <name type="scientific">Polaribacter cellanae</name>
    <dbReference type="NCBI Taxonomy" id="2818493"/>
    <lineage>
        <taxon>Bacteria</taxon>
        <taxon>Pseudomonadati</taxon>
        <taxon>Bacteroidota</taxon>
        <taxon>Flavobacteriia</taxon>
        <taxon>Flavobacteriales</taxon>
        <taxon>Flavobacteriaceae</taxon>
    </lineage>
</organism>
<keyword evidence="2" id="KW-1185">Reference proteome</keyword>
<dbReference type="KEGG" id="pcea:J3359_09375"/>